<proteinExistence type="predicted"/>
<reference evidence="4 5" key="1">
    <citation type="submission" date="2016-10" db="EMBL/GenBank/DDBJ databases">
        <authorList>
            <person name="de Groot N.N."/>
        </authorList>
    </citation>
    <scope>NUCLEOTIDE SEQUENCE [LARGE SCALE GENOMIC DNA]</scope>
    <source>
        <strain evidence="4 5">CGMCC 1.6133</strain>
    </source>
</reference>
<dbReference type="InterPro" id="IPR000424">
    <property type="entry name" value="Primosome_PriB/ssb"/>
</dbReference>
<dbReference type="InterPro" id="IPR011344">
    <property type="entry name" value="ssDNA-bd"/>
</dbReference>
<evidence type="ECO:0000256" key="3">
    <source>
        <dbReference type="SAM" id="MobiDB-lite"/>
    </source>
</evidence>
<dbReference type="NCBIfam" id="NF006039">
    <property type="entry name" value="PRK08182.1"/>
    <property type="match status" value="1"/>
</dbReference>
<dbReference type="Proteomes" id="UP000198525">
    <property type="component" value="Unassembled WGS sequence"/>
</dbReference>
<dbReference type="RefSeq" id="WP_089684744.1">
    <property type="nucleotide sequence ID" value="NZ_FNES01000005.1"/>
</dbReference>
<organism evidence="4 5">
    <name type="scientific">Billgrantia gudaonensis</name>
    <dbReference type="NCBI Taxonomy" id="376427"/>
    <lineage>
        <taxon>Bacteria</taxon>
        <taxon>Pseudomonadati</taxon>
        <taxon>Pseudomonadota</taxon>
        <taxon>Gammaproteobacteria</taxon>
        <taxon>Oceanospirillales</taxon>
        <taxon>Halomonadaceae</taxon>
        <taxon>Billgrantia</taxon>
    </lineage>
</organism>
<dbReference type="PIRSF" id="PIRSF002070">
    <property type="entry name" value="SSB"/>
    <property type="match status" value="1"/>
</dbReference>
<evidence type="ECO:0000256" key="1">
    <source>
        <dbReference type="ARBA" id="ARBA00023125"/>
    </source>
</evidence>
<name>A0A1G8TZ07_9GAMM</name>
<dbReference type="GO" id="GO:0006260">
    <property type="term" value="P:DNA replication"/>
    <property type="evidence" value="ECO:0007669"/>
    <property type="project" value="InterPro"/>
</dbReference>
<dbReference type="STRING" id="376427.SAMN04487954_10512"/>
<dbReference type="InterPro" id="IPR012340">
    <property type="entry name" value="NA-bd_OB-fold"/>
</dbReference>
<dbReference type="EMBL" id="FNES01000005">
    <property type="protein sequence ID" value="SDJ46723.1"/>
    <property type="molecule type" value="Genomic_DNA"/>
</dbReference>
<evidence type="ECO:0000256" key="2">
    <source>
        <dbReference type="PIRNR" id="PIRNR002070"/>
    </source>
</evidence>
<dbReference type="SUPFAM" id="SSF50249">
    <property type="entry name" value="Nucleic acid-binding proteins"/>
    <property type="match status" value="1"/>
</dbReference>
<dbReference type="OrthoDB" id="4427276at2"/>
<dbReference type="CDD" id="cd04496">
    <property type="entry name" value="SSB_OBF"/>
    <property type="match status" value="1"/>
</dbReference>
<dbReference type="AlphaFoldDB" id="A0A1G8TZ07"/>
<keyword evidence="5" id="KW-1185">Reference proteome</keyword>
<feature type="region of interest" description="Disordered" evidence="3">
    <location>
        <begin position="121"/>
        <end position="144"/>
    </location>
</feature>
<sequence length="144" mass="16506">MGTRFYGEGNIGSDPEVRTFPVRDNQPPRTLLRLNVRFDNLVPKDGEVVDRGGFWADVEWWHREAERWSRLYQRGMRVVVVGKMIQDSWEQNGETRTAFKVQAERVAILPHRVAQVIMDTPHSHQQPAEQYASGPGASQEGYGD</sequence>
<dbReference type="Pfam" id="PF00436">
    <property type="entry name" value="SSB"/>
    <property type="match status" value="1"/>
</dbReference>
<dbReference type="GO" id="GO:0003697">
    <property type="term" value="F:single-stranded DNA binding"/>
    <property type="evidence" value="ECO:0007669"/>
    <property type="project" value="InterPro"/>
</dbReference>
<accession>A0A1G8TZ07</accession>
<dbReference type="PROSITE" id="PS50935">
    <property type="entry name" value="SSB"/>
    <property type="match status" value="1"/>
</dbReference>
<gene>
    <name evidence="4" type="ORF">SAMN04487954_10512</name>
</gene>
<evidence type="ECO:0000313" key="5">
    <source>
        <dbReference type="Proteomes" id="UP000198525"/>
    </source>
</evidence>
<protein>
    <recommendedName>
        <fullName evidence="2">Single-stranded DNA-binding protein</fullName>
    </recommendedName>
</protein>
<evidence type="ECO:0000313" key="4">
    <source>
        <dbReference type="EMBL" id="SDJ46723.1"/>
    </source>
</evidence>
<keyword evidence="1 2" id="KW-0238">DNA-binding</keyword>
<dbReference type="Gene3D" id="2.40.50.140">
    <property type="entry name" value="Nucleic acid-binding proteins"/>
    <property type="match status" value="1"/>
</dbReference>